<evidence type="ECO:0000256" key="1">
    <source>
        <dbReference type="ARBA" id="ARBA00004162"/>
    </source>
</evidence>
<dbReference type="Pfam" id="PF13677">
    <property type="entry name" value="MotB_plug"/>
    <property type="match status" value="1"/>
</dbReference>
<dbReference type="EMBL" id="CAKLDM010000002">
    <property type="protein sequence ID" value="CAH0538913.1"/>
    <property type="molecule type" value="Genomic_DNA"/>
</dbReference>
<accession>A0ABM9A2U3</accession>
<sequence length="321" mass="35707">MAVVEEDKPCKCPPPGLPAWMGTFADLMALLMCFFVLLLSFSEMDVLKFKQIAGSMKFAFGVQNRLEVKDIPKGTSIIAQEFRPGRPEPTPIDVIMQQTIDITQQTLEFHEGESERSGGAQRDKGTQAGGKSAETSTSNNKNTESDQQQKQAEAIAQEQETLMENIKKALAKEIEQGAIEVEHLGQQLVIRIREKGAFPEGSAFLQPKFRPLVRQIAELVKNIPGVISISGHTDNVKVDSELYRSNWDLSSQRAVSVAQEMETVRGFPHDRMEVIGLADTKPLGPNDTDEERARNRRVEINIMQGKPTYSNEVPSLPQTNQ</sequence>
<keyword evidence="3" id="KW-1003">Cell membrane</keyword>
<dbReference type="RefSeq" id="WP_237361088.1">
    <property type="nucleotide sequence ID" value="NZ_CAKLDM010000002.1"/>
</dbReference>
<feature type="compositionally biased region" description="Basic and acidic residues" evidence="8">
    <location>
        <begin position="109"/>
        <end position="125"/>
    </location>
</feature>
<gene>
    <name evidence="11" type="primary">lafU_1</name>
    <name evidence="11" type="ORF">VMF7928_01753</name>
</gene>
<dbReference type="Pfam" id="PF00691">
    <property type="entry name" value="OmpA"/>
    <property type="match status" value="1"/>
</dbReference>
<dbReference type="Proteomes" id="UP000838748">
    <property type="component" value="Unassembled WGS sequence"/>
</dbReference>
<feature type="region of interest" description="Disordered" evidence="8">
    <location>
        <begin position="109"/>
        <end position="154"/>
    </location>
</feature>
<evidence type="ECO:0000256" key="2">
    <source>
        <dbReference type="ARBA" id="ARBA00008914"/>
    </source>
</evidence>
<evidence type="ECO:0000256" key="9">
    <source>
        <dbReference type="SAM" id="Phobius"/>
    </source>
</evidence>
<dbReference type="PROSITE" id="PS51123">
    <property type="entry name" value="OMPA_2"/>
    <property type="match status" value="1"/>
</dbReference>
<dbReference type="InterPro" id="IPR025713">
    <property type="entry name" value="MotB-like_N_dom"/>
</dbReference>
<dbReference type="CDD" id="cd07185">
    <property type="entry name" value="OmpA_C-like"/>
    <property type="match status" value="1"/>
</dbReference>
<dbReference type="Gene3D" id="3.30.1330.60">
    <property type="entry name" value="OmpA-like domain"/>
    <property type="match status" value="1"/>
</dbReference>
<dbReference type="InterPro" id="IPR036737">
    <property type="entry name" value="OmpA-like_sf"/>
</dbReference>
<dbReference type="NCBIfam" id="NF006508">
    <property type="entry name" value="PRK08944.1"/>
    <property type="match status" value="1"/>
</dbReference>
<evidence type="ECO:0000256" key="8">
    <source>
        <dbReference type="SAM" id="MobiDB-lite"/>
    </source>
</evidence>
<organism evidence="11 12">
    <name type="scientific">Vibrio marisflavi CECT 7928</name>
    <dbReference type="NCBI Taxonomy" id="634439"/>
    <lineage>
        <taxon>Bacteria</taxon>
        <taxon>Pseudomonadati</taxon>
        <taxon>Pseudomonadota</taxon>
        <taxon>Gammaproteobacteria</taxon>
        <taxon>Vibrionales</taxon>
        <taxon>Vibrionaceae</taxon>
        <taxon>Vibrio</taxon>
    </lineage>
</organism>
<evidence type="ECO:0000256" key="4">
    <source>
        <dbReference type="ARBA" id="ARBA00022692"/>
    </source>
</evidence>
<dbReference type="SUPFAM" id="SSF103088">
    <property type="entry name" value="OmpA-like"/>
    <property type="match status" value="1"/>
</dbReference>
<comment type="caution">
    <text evidence="11">The sequence shown here is derived from an EMBL/GenBank/DDBJ whole genome shotgun (WGS) entry which is preliminary data.</text>
</comment>
<feature type="compositionally biased region" description="Polar residues" evidence="8">
    <location>
        <begin position="133"/>
        <end position="146"/>
    </location>
</feature>
<reference evidence="11" key="1">
    <citation type="submission" date="2021-11" db="EMBL/GenBank/DDBJ databases">
        <authorList>
            <person name="Rodrigo-Torres L."/>
            <person name="Arahal R. D."/>
            <person name="Lucena T."/>
        </authorList>
    </citation>
    <scope>NUCLEOTIDE SEQUENCE</scope>
    <source>
        <strain evidence="11">CECT 7928</strain>
    </source>
</reference>
<evidence type="ECO:0000313" key="11">
    <source>
        <dbReference type="EMBL" id="CAH0538913.1"/>
    </source>
</evidence>
<evidence type="ECO:0000256" key="5">
    <source>
        <dbReference type="ARBA" id="ARBA00022989"/>
    </source>
</evidence>
<keyword evidence="12" id="KW-1185">Reference proteome</keyword>
<evidence type="ECO:0000259" key="10">
    <source>
        <dbReference type="PROSITE" id="PS51123"/>
    </source>
</evidence>
<name>A0ABM9A2U3_9VIBR</name>
<comment type="similarity">
    <text evidence="2">Belongs to the MotB family.</text>
</comment>
<evidence type="ECO:0000256" key="3">
    <source>
        <dbReference type="ARBA" id="ARBA00022475"/>
    </source>
</evidence>
<dbReference type="InterPro" id="IPR006665">
    <property type="entry name" value="OmpA-like"/>
</dbReference>
<feature type="domain" description="OmpA-like" evidence="10">
    <location>
        <begin position="185"/>
        <end position="306"/>
    </location>
</feature>
<evidence type="ECO:0000313" key="12">
    <source>
        <dbReference type="Proteomes" id="UP000838748"/>
    </source>
</evidence>
<dbReference type="InterPro" id="IPR050330">
    <property type="entry name" value="Bact_OuterMem_StrucFunc"/>
</dbReference>
<protein>
    <submittedName>
        <fullName evidence="11">Chemotaxis protein LafU</fullName>
    </submittedName>
</protein>
<dbReference type="PANTHER" id="PTHR30329:SF21">
    <property type="entry name" value="LIPOPROTEIN YIAD-RELATED"/>
    <property type="match status" value="1"/>
</dbReference>
<keyword evidence="5 9" id="KW-1133">Transmembrane helix</keyword>
<dbReference type="PANTHER" id="PTHR30329">
    <property type="entry name" value="STATOR ELEMENT OF FLAGELLAR MOTOR COMPLEX"/>
    <property type="match status" value="1"/>
</dbReference>
<evidence type="ECO:0000256" key="6">
    <source>
        <dbReference type="ARBA" id="ARBA00023136"/>
    </source>
</evidence>
<keyword evidence="4 9" id="KW-0812">Transmembrane</keyword>
<keyword evidence="6 7" id="KW-0472">Membrane</keyword>
<evidence type="ECO:0000256" key="7">
    <source>
        <dbReference type="PROSITE-ProRule" id="PRU00473"/>
    </source>
</evidence>
<feature type="transmembrane region" description="Helical" evidence="9">
    <location>
        <begin position="20"/>
        <end position="41"/>
    </location>
</feature>
<proteinExistence type="inferred from homology"/>
<comment type="subcellular location">
    <subcellularLocation>
        <location evidence="1">Cell membrane</location>
        <topology evidence="1">Single-pass membrane protein</topology>
    </subcellularLocation>
</comment>